<evidence type="ECO:0000256" key="3">
    <source>
        <dbReference type="ARBA" id="ARBA00022676"/>
    </source>
</evidence>
<gene>
    <name evidence="6" type="ORF">N4R40_10545</name>
</gene>
<dbReference type="RefSeq" id="WP_261607332.1">
    <property type="nucleotide sequence ID" value="NZ_JAODOR010000011.1"/>
</dbReference>
<dbReference type="Proteomes" id="UP001300496">
    <property type="component" value="Unassembled WGS sequence"/>
</dbReference>
<comment type="pathway">
    <text evidence="1">Cell wall biogenesis; cell wall polysaccharide biosynthesis.</text>
</comment>
<reference evidence="6 7" key="1">
    <citation type="journal article" date="2024" name="Int. J. Syst. Evol. Microbiol.">
        <title>Microbacterium memoriense sp. nov., a member of the Actinomycetota from marine beach sediment of the north coast of Portugal.</title>
        <authorList>
            <person name="Santos J.D.N.D."/>
            <person name="Klimek D."/>
            <person name="Calusinska M."/>
            <person name="Lobo-da-Cunha A."/>
            <person name="Catita J."/>
            <person name="Goncalves H."/>
            <person name="Gonzalez I."/>
            <person name="Lage O.M."/>
        </authorList>
    </citation>
    <scope>NUCLEOTIDE SEQUENCE [LARGE SCALE GENOMIC DNA]</scope>
    <source>
        <strain evidence="6 7">PMIC_1C1B</strain>
    </source>
</reference>
<dbReference type="InterPro" id="IPR029044">
    <property type="entry name" value="Nucleotide-diphossugar_trans"/>
</dbReference>
<dbReference type="Gene3D" id="3.90.550.10">
    <property type="entry name" value="Spore Coat Polysaccharide Biosynthesis Protein SpsA, Chain A"/>
    <property type="match status" value="1"/>
</dbReference>
<dbReference type="GO" id="GO:0016757">
    <property type="term" value="F:glycosyltransferase activity"/>
    <property type="evidence" value="ECO:0007669"/>
    <property type="project" value="UniProtKB-KW"/>
</dbReference>
<comment type="caution">
    <text evidence="6">The sequence shown here is derived from an EMBL/GenBank/DDBJ whole genome shotgun (WGS) entry which is preliminary data.</text>
</comment>
<name>A0ABT2PG63_9MICO</name>
<evidence type="ECO:0000256" key="4">
    <source>
        <dbReference type="ARBA" id="ARBA00022679"/>
    </source>
</evidence>
<evidence type="ECO:0000259" key="5">
    <source>
        <dbReference type="Pfam" id="PF00535"/>
    </source>
</evidence>
<dbReference type="EC" id="2.4.-.-" evidence="6"/>
<dbReference type="Pfam" id="PF00535">
    <property type="entry name" value="Glycos_transf_2"/>
    <property type="match status" value="1"/>
</dbReference>
<keyword evidence="7" id="KW-1185">Reference proteome</keyword>
<organism evidence="6 7">
    <name type="scientific">Microbacterium memoriense</name>
    <dbReference type="NCBI Taxonomy" id="2978350"/>
    <lineage>
        <taxon>Bacteria</taxon>
        <taxon>Bacillati</taxon>
        <taxon>Actinomycetota</taxon>
        <taxon>Actinomycetes</taxon>
        <taxon>Micrococcales</taxon>
        <taxon>Microbacteriaceae</taxon>
        <taxon>Microbacterium</taxon>
    </lineage>
</organism>
<proteinExistence type="inferred from homology"/>
<dbReference type="EMBL" id="JAODOR010000011">
    <property type="protein sequence ID" value="MCT9002803.1"/>
    <property type="molecule type" value="Genomic_DNA"/>
</dbReference>
<dbReference type="PANTHER" id="PTHR43179:SF12">
    <property type="entry name" value="GALACTOFURANOSYLTRANSFERASE GLFT2"/>
    <property type="match status" value="1"/>
</dbReference>
<evidence type="ECO:0000256" key="1">
    <source>
        <dbReference type="ARBA" id="ARBA00004776"/>
    </source>
</evidence>
<protein>
    <submittedName>
        <fullName evidence="6">Glycosyltransferase</fullName>
        <ecNumber evidence="6">2.4.-.-</ecNumber>
    </submittedName>
</protein>
<sequence length="292" mass="31979">MDDGDGAVSTAGVVLLFRPDLETAENVMLLAEQVGQVYLVNNSPGDASIAKMLALLPGGLAMTVLDQSENRGVAAGFNAGMRAAFADGYDQVVIFDQDTAVTPGLVRTLTDARSAAGVRAGIVGPALRSAASGVVYRRESGTGARRVDTLISSGSLFHRDIVAQIGLHDEPLFIDYVDHDICLRAKRAGLHNLKVYDALVDHRFGDSHPTRLLGRRVFLANYSPTRLFYSSRNRVIVIRRYGFGAWFWADAWFTAKAWIKLLLLEQHRGTKIRAGLRGIRAGLVFPARERRW</sequence>
<dbReference type="InterPro" id="IPR001173">
    <property type="entry name" value="Glyco_trans_2-like"/>
</dbReference>
<accession>A0ABT2PG63</accession>
<keyword evidence="3 6" id="KW-0328">Glycosyltransferase</keyword>
<evidence type="ECO:0000313" key="6">
    <source>
        <dbReference type="EMBL" id="MCT9002803.1"/>
    </source>
</evidence>
<dbReference type="PANTHER" id="PTHR43179">
    <property type="entry name" value="RHAMNOSYLTRANSFERASE WBBL"/>
    <property type="match status" value="1"/>
</dbReference>
<comment type="similarity">
    <text evidence="2">Belongs to the glycosyltransferase 2 family.</text>
</comment>
<evidence type="ECO:0000256" key="2">
    <source>
        <dbReference type="ARBA" id="ARBA00006739"/>
    </source>
</evidence>
<evidence type="ECO:0000313" key="7">
    <source>
        <dbReference type="Proteomes" id="UP001300496"/>
    </source>
</evidence>
<dbReference type="SUPFAM" id="SSF53448">
    <property type="entry name" value="Nucleotide-diphospho-sugar transferases"/>
    <property type="match status" value="1"/>
</dbReference>
<keyword evidence="4 6" id="KW-0808">Transferase</keyword>
<feature type="domain" description="Glycosyltransferase 2-like" evidence="5">
    <location>
        <begin position="36"/>
        <end position="111"/>
    </location>
</feature>